<organism evidence="1">
    <name type="scientific">Agrostis capillaris</name>
    <name type="common">Colonial bentgrass</name>
    <name type="synonym">Agrostis tenuis</name>
    <dbReference type="NCBI Taxonomy" id="204232"/>
    <lineage>
        <taxon>Eukaryota</taxon>
        <taxon>Viridiplantae</taxon>
        <taxon>Streptophyta</taxon>
        <taxon>Embryophyta</taxon>
        <taxon>Tracheophyta</taxon>
        <taxon>Spermatophyta</taxon>
        <taxon>Magnoliopsida</taxon>
        <taxon>Liliopsida</taxon>
        <taxon>Poales</taxon>
        <taxon>Poaceae</taxon>
        <taxon>BOP clade</taxon>
        <taxon>Pooideae</taxon>
        <taxon>Poodae</taxon>
        <taxon>Poeae</taxon>
        <taxon>Poeae Chloroplast Group 1 (Aveneae type)</taxon>
        <taxon>Agrostidodinae</taxon>
        <taxon>Agrostidinae</taxon>
        <taxon>Agrostis</taxon>
    </lineage>
</organism>
<sequence length="82" mass="9179">MDPILLSLTHSDHFSLAKNDLGYQRIEQLAQNDSSLSIVQGLLEVEGALVQSLPTEKDCSQVDNNRVPLLCRSEPRNPLEMF</sequence>
<proteinExistence type="predicted"/>
<dbReference type="AlphaFoldDB" id="A0A7T0GE85"/>
<protein>
    <submittedName>
        <fullName evidence="1">Uncharacterized protein</fullName>
    </submittedName>
</protein>
<dbReference type="EMBL" id="MW143240">
    <property type="protein sequence ID" value="QPJ78390.1"/>
    <property type="molecule type" value="Genomic_DNA"/>
</dbReference>
<gene>
    <name evidence="1" type="primary">orf34</name>
</gene>
<name>A0A7T0GE85_AGRCA</name>
<evidence type="ECO:0000313" key="1">
    <source>
        <dbReference type="EMBL" id="QPJ78390.1"/>
    </source>
</evidence>
<reference evidence="1" key="1">
    <citation type="submission" date="2020-10" db="EMBL/GenBank/DDBJ databases">
        <title>The complete chloroplast genome of Agrostis capillaris.</title>
        <authorList>
            <person name="He H."/>
            <person name="Zhao Y."/>
        </authorList>
    </citation>
    <scope>NUCLEOTIDE SEQUENCE</scope>
</reference>
<keyword evidence="1" id="KW-0934">Plastid</keyword>
<keyword evidence="1" id="KW-0150">Chloroplast</keyword>
<accession>A0A7T0GE85</accession>
<geneLocation type="chloroplast" evidence="1"/>